<keyword evidence="2" id="KW-0378">Hydrolase</keyword>
<dbReference type="GO" id="GO:0005829">
    <property type="term" value="C:cytosol"/>
    <property type="evidence" value="ECO:0007669"/>
    <property type="project" value="TreeGrafter"/>
</dbReference>
<organism evidence="6">
    <name type="scientific">marine sediment metagenome</name>
    <dbReference type="NCBI Taxonomy" id="412755"/>
    <lineage>
        <taxon>unclassified sequences</taxon>
        <taxon>metagenomes</taxon>
        <taxon>ecological metagenomes</taxon>
    </lineage>
</organism>
<dbReference type="CDD" id="cd17932">
    <property type="entry name" value="DEXQc_UvrD"/>
    <property type="match status" value="1"/>
</dbReference>
<dbReference type="AlphaFoldDB" id="A0A0F9KLV2"/>
<evidence type="ECO:0000256" key="3">
    <source>
        <dbReference type="ARBA" id="ARBA00022806"/>
    </source>
</evidence>
<dbReference type="GO" id="GO:0005524">
    <property type="term" value="F:ATP binding"/>
    <property type="evidence" value="ECO:0007669"/>
    <property type="project" value="UniProtKB-KW"/>
</dbReference>
<dbReference type="InterPro" id="IPR027417">
    <property type="entry name" value="P-loop_NTPase"/>
</dbReference>
<dbReference type="GO" id="GO:0000725">
    <property type="term" value="P:recombinational repair"/>
    <property type="evidence" value="ECO:0007669"/>
    <property type="project" value="TreeGrafter"/>
</dbReference>
<dbReference type="InterPro" id="IPR014016">
    <property type="entry name" value="UvrD-like_ATP-bd"/>
</dbReference>
<evidence type="ECO:0000313" key="6">
    <source>
        <dbReference type="EMBL" id="KKM75746.1"/>
    </source>
</evidence>
<accession>A0A0F9KLV2</accession>
<dbReference type="InterPro" id="IPR000212">
    <property type="entry name" value="DNA_helicase_UvrD/REP"/>
</dbReference>
<evidence type="ECO:0000256" key="1">
    <source>
        <dbReference type="ARBA" id="ARBA00022741"/>
    </source>
</evidence>
<comment type="caution">
    <text evidence="6">The sequence shown here is derived from an EMBL/GenBank/DDBJ whole genome shotgun (WGS) entry which is preliminary data.</text>
</comment>
<name>A0A0F9KLV2_9ZZZZ</name>
<dbReference type="PANTHER" id="PTHR11070:SF2">
    <property type="entry name" value="ATP-DEPENDENT DNA HELICASE SRS2"/>
    <property type="match status" value="1"/>
</dbReference>
<dbReference type="GO" id="GO:0003677">
    <property type="term" value="F:DNA binding"/>
    <property type="evidence" value="ECO:0007669"/>
    <property type="project" value="InterPro"/>
</dbReference>
<feature type="domain" description="UvrD-like helicase ATP-binding" evidence="5">
    <location>
        <begin position="3"/>
        <end position="347"/>
    </location>
</feature>
<reference evidence="6" key="1">
    <citation type="journal article" date="2015" name="Nature">
        <title>Complex archaea that bridge the gap between prokaryotes and eukaryotes.</title>
        <authorList>
            <person name="Spang A."/>
            <person name="Saw J.H."/>
            <person name="Jorgensen S.L."/>
            <person name="Zaremba-Niedzwiedzka K."/>
            <person name="Martijn J."/>
            <person name="Lind A.E."/>
            <person name="van Eijk R."/>
            <person name="Schleper C."/>
            <person name="Guy L."/>
            <person name="Ettema T.J."/>
        </authorList>
    </citation>
    <scope>NUCLEOTIDE SEQUENCE</scope>
</reference>
<keyword evidence="3" id="KW-0347">Helicase</keyword>
<sequence>MSEKMPDKTTDTYLDTNLSVIISSPAGSGKTEKLARRFISLIESGTDIHRIVCITFTEKAAAEMKQRILSILEREQPETLESMREHIPLMRISTIHAFCLKILKRFSIELGMDPSLEVMDEQVSEELWMESVYESLMSEPEGDQPFFNAIRTRGLKGWQTVRRALTEIHLKSPAPELILNNPESISNLEPDAAGMLALYSECLTRYRRKKAAQHLLDYNDLELLAYKALSLGSQSHNILYSFDEHTDHLLVDEFQDTNSLQWMIIDKLTEEWRSGLGAKRSGGVRPTIFLVGDEKQSIYLFRGANVSVFREAGDKLTRWMGEDCSFLEVKDLQLLFVLVILPCFDSAFASCSASASILFLS</sequence>
<evidence type="ECO:0000259" key="5">
    <source>
        <dbReference type="PROSITE" id="PS51198"/>
    </source>
</evidence>
<evidence type="ECO:0000256" key="4">
    <source>
        <dbReference type="ARBA" id="ARBA00022840"/>
    </source>
</evidence>
<dbReference type="GO" id="GO:0016787">
    <property type="term" value="F:hydrolase activity"/>
    <property type="evidence" value="ECO:0007669"/>
    <property type="project" value="UniProtKB-KW"/>
</dbReference>
<proteinExistence type="predicted"/>
<dbReference type="Gene3D" id="3.40.50.300">
    <property type="entry name" value="P-loop containing nucleotide triphosphate hydrolases"/>
    <property type="match status" value="2"/>
</dbReference>
<dbReference type="PANTHER" id="PTHR11070">
    <property type="entry name" value="UVRD / RECB / PCRA DNA HELICASE FAMILY MEMBER"/>
    <property type="match status" value="1"/>
</dbReference>
<keyword evidence="4" id="KW-0067">ATP-binding</keyword>
<dbReference type="SUPFAM" id="SSF52540">
    <property type="entry name" value="P-loop containing nucleoside triphosphate hydrolases"/>
    <property type="match status" value="1"/>
</dbReference>
<dbReference type="Pfam" id="PF00580">
    <property type="entry name" value="UvrD-helicase"/>
    <property type="match status" value="1"/>
</dbReference>
<dbReference type="PROSITE" id="PS51198">
    <property type="entry name" value="UVRD_HELICASE_ATP_BIND"/>
    <property type="match status" value="1"/>
</dbReference>
<dbReference type="GO" id="GO:0043138">
    <property type="term" value="F:3'-5' DNA helicase activity"/>
    <property type="evidence" value="ECO:0007669"/>
    <property type="project" value="TreeGrafter"/>
</dbReference>
<evidence type="ECO:0000256" key="2">
    <source>
        <dbReference type="ARBA" id="ARBA00022801"/>
    </source>
</evidence>
<dbReference type="EMBL" id="LAZR01008921">
    <property type="protein sequence ID" value="KKM75746.1"/>
    <property type="molecule type" value="Genomic_DNA"/>
</dbReference>
<keyword evidence="1" id="KW-0547">Nucleotide-binding</keyword>
<gene>
    <name evidence="6" type="ORF">LCGC14_1387130</name>
</gene>
<protein>
    <recommendedName>
        <fullName evidence="5">UvrD-like helicase ATP-binding domain-containing protein</fullName>
    </recommendedName>
</protein>